<feature type="domain" description="DUF7041" evidence="2">
    <location>
        <begin position="41"/>
        <end position="112"/>
    </location>
</feature>
<dbReference type="PANTHER" id="PTHR33327">
    <property type="entry name" value="ENDONUCLEASE"/>
    <property type="match status" value="1"/>
</dbReference>
<evidence type="ECO:0000259" key="2">
    <source>
        <dbReference type="Pfam" id="PF23055"/>
    </source>
</evidence>
<feature type="region of interest" description="Disordered" evidence="1">
    <location>
        <begin position="214"/>
        <end position="233"/>
    </location>
</feature>
<dbReference type="PANTHER" id="PTHR33327:SF3">
    <property type="entry name" value="RNA-DIRECTED DNA POLYMERASE"/>
    <property type="match status" value="1"/>
</dbReference>
<keyword evidence="3" id="KW-1185">Reference proteome</keyword>
<organism evidence="3 4">
    <name type="scientific">Bactrocera dorsalis</name>
    <name type="common">Oriental fruit fly</name>
    <name type="synonym">Dacus dorsalis</name>
    <dbReference type="NCBI Taxonomy" id="27457"/>
    <lineage>
        <taxon>Eukaryota</taxon>
        <taxon>Metazoa</taxon>
        <taxon>Ecdysozoa</taxon>
        <taxon>Arthropoda</taxon>
        <taxon>Hexapoda</taxon>
        <taxon>Insecta</taxon>
        <taxon>Pterygota</taxon>
        <taxon>Neoptera</taxon>
        <taxon>Endopterygota</taxon>
        <taxon>Diptera</taxon>
        <taxon>Brachycera</taxon>
        <taxon>Muscomorpha</taxon>
        <taxon>Tephritoidea</taxon>
        <taxon>Tephritidae</taxon>
        <taxon>Bactrocera</taxon>
        <taxon>Bactrocera</taxon>
    </lineage>
</organism>
<dbReference type="InterPro" id="IPR055469">
    <property type="entry name" value="DUF7041"/>
</dbReference>
<name>A0ABM3J235_BACDO</name>
<evidence type="ECO:0000313" key="4">
    <source>
        <dbReference type="RefSeq" id="XP_049303289.1"/>
    </source>
</evidence>
<reference evidence="4" key="2">
    <citation type="submission" date="2025-08" db="UniProtKB">
        <authorList>
            <consortium name="RefSeq"/>
        </authorList>
    </citation>
    <scope>IDENTIFICATION</scope>
    <source>
        <tissue evidence="4">Adult</tissue>
    </source>
</reference>
<sequence length="270" mass="30624">MSLNDSMAVTAGPSHGEFNVTTPIFPRIPLPLMSEDNIEAYFYSLDFWFEASGVKTDSAKFNIVAASIPQVKLMELRSIIDAAPTSARYQFIRTKLIEIFTESQQRRLQRVLRDMPLGDRRPSDLFNEMKRAAGSALSESILHDLWVNRLPPYAQAAIIATNVPIVDKLKIADSIVETMQMREVRIHEVSASNHTSNNDLRTEIAELKQRFDRVTSSEKTRARSRSKTPVRPHNINSGEMCWYHAKFGPNAKKCRQPCKFAQSTSPNLKQ</sequence>
<gene>
    <name evidence="4" type="primary">LOC125776219</name>
</gene>
<evidence type="ECO:0000313" key="3">
    <source>
        <dbReference type="Proteomes" id="UP001652620"/>
    </source>
</evidence>
<accession>A0ABM3J235</accession>
<dbReference type="Proteomes" id="UP001652620">
    <property type="component" value="Chromosome 1"/>
</dbReference>
<dbReference type="Pfam" id="PF23055">
    <property type="entry name" value="DUF7041"/>
    <property type="match status" value="1"/>
</dbReference>
<proteinExistence type="predicted"/>
<evidence type="ECO:0000256" key="1">
    <source>
        <dbReference type="SAM" id="MobiDB-lite"/>
    </source>
</evidence>
<reference evidence="3" key="1">
    <citation type="submission" date="2025-05" db="UniProtKB">
        <authorList>
            <consortium name="RefSeq"/>
        </authorList>
    </citation>
    <scope>NUCLEOTIDE SEQUENCE [LARGE SCALE GENOMIC DNA]</scope>
</reference>
<dbReference type="GeneID" id="125776219"/>
<protein>
    <submittedName>
        <fullName evidence="4">Uncharacterized protein LOC125776219</fullName>
    </submittedName>
</protein>
<dbReference type="RefSeq" id="XP_049303289.1">
    <property type="nucleotide sequence ID" value="XM_049447332.1"/>
</dbReference>